<organism evidence="1">
    <name type="scientific">Spodoptera frugiperda</name>
    <name type="common">Fall armyworm</name>
    <dbReference type="NCBI Taxonomy" id="7108"/>
    <lineage>
        <taxon>Eukaryota</taxon>
        <taxon>Metazoa</taxon>
        <taxon>Ecdysozoa</taxon>
        <taxon>Arthropoda</taxon>
        <taxon>Hexapoda</taxon>
        <taxon>Insecta</taxon>
        <taxon>Pterygota</taxon>
        <taxon>Neoptera</taxon>
        <taxon>Endopterygota</taxon>
        <taxon>Lepidoptera</taxon>
        <taxon>Glossata</taxon>
        <taxon>Ditrysia</taxon>
        <taxon>Noctuoidea</taxon>
        <taxon>Noctuidae</taxon>
        <taxon>Amphipyrinae</taxon>
        <taxon>Spodoptera</taxon>
    </lineage>
</organism>
<proteinExistence type="predicted"/>
<dbReference type="AlphaFoldDB" id="A0A2H1VBG4"/>
<name>A0A2H1VBG4_SPOFR</name>
<accession>A0A2H1VBG4</accession>
<reference evidence="1" key="1">
    <citation type="submission" date="2016-07" db="EMBL/GenBank/DDBJ databases">
        <authorList>
            <person name="Bretaudeau A."/>
        </authorList>
    </citation>
    <scope>NUCLEOTIDE SEQUENCE</scope>
    <source>
        <strain evidence="1">Rice</strain>
        <tissue evidence="1">Whole body</tissue>
    </source>
</reference>
<protein>
    <submittedName>
        <fullName evidence="1">SFRICE_018298</fullName>
    </submittedName>
</protein>
<dbReference type="EMBL" id="ODYU01001654">
    <property type="protein sequence ID" value="SOQ38179.1"/>
    <property type="molecule type" value="Genomic_DNA"/>
</dbReference>
<gene>
    <name evidence="1" type="ORF">SFRICE_018298</name>
</gene>
<sequence>MASRLPDELKCYFPLETTLICYLFRLITGAGVPTGYNDKRSPLIVGYSGDIRAIIAVRLAIAAAHGHPKHQRHYKCVASLLEVKNLRVVRESGIGNIGNITGGTITPPQATIEENHQQIIKHNAISKDVIVVM</sequence>
<evidence type="ECO:0000313" key="1">
    <source>
        <dbReference type="EMBL" id="SOQ38179.1"/>
    </source>
</evidence>